<dbReference type="Gene3D" id="1.25.40.10">
    <property type="entry name" value="Tetratricopeptide repeat domain"/>
    <property type="match status" value="1"/>
</dbReference>
<dbReference type="GO" id="GO:0003677">
    <property type="term" value="F:DNA binding"/>
    <property type="evidence" value="ECO:0007669"/>
    <property type="project" value="InterPro"/>
</dbReference>
<dbReference type="InterPro" id="IPR053163">
    <property type="entry name" value="HTH-type_regulator_Rgg"/>
</dbReference>
<sequence>MMKIGQIFKEFRTNKNITLQEASRGIVSVPFLSRFERGLTDISFTHLLALLHRLNVQLSEFEFLYQLRNTAANDLLPNLQRAYQAGNVTQLRQYLVHWQAQPGKFAHLQAIQIKMMLTTLKADSITKSELKVLEDYFQGISNWTFFELYLFGHSIPFLEQTFMFSLFEELQKKKIIYEDFRHDNFSMLFYIYNNVILSMLDSQYLDTAQALVIKLEDYFKNQEKDYYHRARLFNLKGLTLYLSGNKKSGLRFIKRANLIAHLTGHGPQFLENERQYLTRYLTTEELRLVFDFADVHL</sequence>
<evidence type="ECO:0000259" key="1">
    <source>
        <dbReference type="PROSITE" id="PS50943"/>
    </source>
</evidence>
<evidence type="ECO:0000313" key="2">
    <source>
        <dbReference type="EMBL" id="KRL00814.1"/>
    </source>
</evidence>
<proteinExistence type="predicted"/>
<protein>
    <submittedName>
        <fullName evidence="2">Transcriptional regulator</fullName>
    </submittedName>
</protein>
<dbReference type="STRING" id="1423731.FC81_GL001647"/>
<dbReference type="PROSITE" id="PS50943">
    <property type="entry name" value="HTH_CROC1"/>
    <property type="match status" value="1"/>
</dbReference>
<gene>
    <name evidence="2" type="ORF">FC81_GL001647</name>
</gene>
<accession>A0A0R1LZ09</accession>
<dbReference type="InterPro" id="IPR010057">
    <property type="entry name" value="Transcription_activator_Rgg_C"/>
</dbReference>
<dbReference type="SMART" id="SM00530">
    <property type="entry name" value="HTH_XRE"/>
    <property type="match status" value="1"/>
</dbReference>
<dbReference type="Pfam" id="PF21259">
    <property type="entry name" value="Rgg_C"/>
    <property type="match status" value="1"/>
</dbReference>
<dbReference type="InterPro" id="IPR011990">
    <property type="entry name" value="TPR-like_helical_dom_sf"/>
</dbReference>
<dbReference type="CDD" id="cd00093">
    <property type="entry name" value="HTH_XRE"/>
    <property type="match status" value="1"/>
</dbReference>
<dbReference type="PANTHER" id="PTHR37038">
    <property type="entry name" value="TRANSCRIPTIONAL REGULATOR-RELATED"/>
    <property type="match status" value="1"/>
</dbReference>
<keyword evidence="3" id="KW-1185">Reference proteome</keyword>
<dbReference type="RefSeq" id="WP_057745256.1">
    <property type="nucleotide sequence ID" value="NZ_AZEF01000032.1"/>
</dbReference>
<comment type="caution">
    <text evidence="2">The sequence shown here is derived from an EMBL/GenBank/DDBJ whole genome shotgun (WGS) entry which is preliminary data.</text>
</comment>
<name>A0A0R1LZ09_9LACO</name>
<dbReference type="NCBIfam" id="TIGR01716">
    <property type="entry name" value="RGG_Cterm"/>
    <property type="match status" value="1"/>
</dbReference>
<dbReference type="AlphaFoldDB" id="A0A0R1LZ09"/>
<reference evidence="2 3" key="1">
    <citation type="journal article" date="2015" name="Genome Announc.">
        <title>Expanding the biotechnology potential of lactobacilli through comparative genomics of 213 strains and associated genera.</title>
        <authorList>
            <person name="Sun Z."/>
            <person name="Harris H.M."/>
            <person name="McCann A."/>
            <person name="Guo C."/>
            <person name="Argimon S."/>
            <person name="Zhang W."/>
            <person name="Yang X."/>
            <person name="Jeffery I.B."/>
            <person name="Cooney J.C."/>
            <person name="Kagawa T.F."/>
            <person name="Liu W."/>
            <person name="Song Y."/>
            <person name="Salvetti E."/>
            <person name="Wrobel A."/>
            <person name="Rasinkangas P."/>
            <person name="Parkhill J."/>
            <person name="Rea M.C."/>
            <person name="O'Sullivan O."/>
            <person name="Ritari J."/>
            <person name="Douillard F.P."/>
            <person name="Paul Ross R."/>
            <person name="Yang R."/>
            <person name="Briner A.E."/>
            <person name="Felis G.E."/>
            <person name="de Vos W.M."/>
            <person name="Barrangou R."/>
            <person name="Klaenhammer T.R."/>
            <person name="Caufield P.W."/>
            <person name="Cui Y."/>
            <person name="Zhang H."/>
            <person name="O'Toole P.W."/>
        </authorList>
    </citation>
    <scope>NUCLEOTIDE SEQUENCE [LARGE SCALE GENOMIC DNA]</scope>
    <source>
        <strain evidence="2 3">DSM 19910</strain>
    </source>
</reference>
<organism evidence="2 3">
    <name type="scientific">Liquorilactobacillus capillatus DSM 19910</name>
    <dbReference type="NCBI Taxonomy" id="1423731"/>
    <lineage>
        <taxon>Bacteria</taxon>
        <taxon>Bacillati</taxon>
        <taxon>Bacillota</taxon>
        <taxon>Bacilli</taxon>
        <taxon>Lactobacillales</taxon>
        <taxon>Lactobacillaceae</taxon>
        <taxon>Liquorilactobacillus</taxon>
    </lineage>
</organism>
<feature type="domain" description="HTH cro/C1-type" evidence="1">
    <location>
        <begin position="8"/>
        <end position="61"/>
    </location>
</feature>
<dbReference type="Proteomes" id="UP000051621">
    <property type="component" value="Unassembled WGS sequence"/>
</dbReference>
<dbReference type="InterPro" id="IPR001387">
    <property type="entry name" value="Cro/C1-type_HTH"/>
</dbReference>
<dbReference type="PANTHER" id="PTHR37038:SF12">
    <property type="entry name" value="TRANSCRIPTIONAL REGULATOR"/>
    <property type="match status" value="1"/>
</dbReference>
<dbReference type="Pfam" id="PF01381">
    <property type="entry name" value="HTH_3"/>
    <property type="match status" value="1"/>
</dbReference>
<dbReference type="OrthoDB" id="34624at2"/>
<evidence type="ECO:0000313" key="3">
    <source>
        <dbReference type="Proteomes" id="UP000051621"/>
    </source>
</evidence>
<dbReference type="PATRIC" id="fig|1423731.3.peg.1688"/>
<dbReference type="SUPFAM" id="SSF47413">
    <property type="entry name" value="lambda repressor-like DNA-binding domains"/>
    <property type="match status" value="1"/>
</dbReference>
<dbReference type="InterPro" id="IPR010982">
    <property type="entry name" value="Lambda_DNA-bd_dom_sf"/>
</dbReference>
<dbReference type="EMBL" id="AZEF01000032">
    <property type="protein sequence ID" value="KRL00814.1"/>
    <property type="molecule type" value="Genomic_DNA"/>
</dbReference>